<evidence type="ECO:0000313" key="2">
    <source>
        <dbReference type="Proteomes" id="UP000276133"/>
    </source>
</evidence>
<dbReference type="AlphaFoldDB" id="A0A3M7QTK7"/>
<reference evidence="1 2" key="1">
    <citation type="journal article" date="2018" name="Sci. Rep.">
        <title>Genomic signatures of local adaptation to the degree of environmental predictability in rotifers.</title>
        <authorList>
            <person name="Franch-Gras L."/>
            <person name="Hahn C."/>
            <person name="Garcia-Roger E.M."/>
            <person name="Carmona M.J."/>
            <person name="Serra M."/>
            <person name="Gomez A."/>
        </authorList>
    </citation>
    <scope>NUCLEOTIDE SEQUENCE [LARGE SCALE GENOMIC DNA]</scope>
    <source>
        <strain evidence="1">HYR1</strain>
    </source>
</reference>
<sequence>MSKRNINEIIIKAIHPLSSLKSNVSDNFIFYRRHVLSLFYNNLLEQNRKRFYDLEQHFDKFYCYDPCIDKKSYSRKSELGLDLRLSYTTSVKLDFCNQRALIEKHLKIFYQF</sequence>
<accession>A0A3M7QTK7</accession>
<comment type="caution">
    <text evidence="1">The sequence shown here is derived from an EMBL/GenBank/DDBJ whole genome shotgun (WGS) entry which is preliminary data.</text>
</comment>
<organism evidence="1 2">
    <name type="scientific">Brachionus plicatilis</name>
    <name type="common">Marine rotifer</name>
    <name type="synonym">Brachionus muelleri</name>
    <dbReference type="NCBI Taxonomy" id="10195"/>
    <lineage>
        <taxon>Eukaryota</taxon>
        <taxon>Metazoa</taxon>
        <taxon>Spiralia</taxon>
        <taxon>Gnathifera</taxon>
        <taxon>Rotifera</taxon>
        <taxon>Eurotatoria</taxon>
        <taxon>Monogononta</taxon>
        <taxon>Pseudotrocha</taxon>
        <taxon>Ploima</taxon>
        <taxon>Brachionidae</taxon>
        <taxon>Brachionus</taxon>
    </lineage>
</organism>
<gene>
    <name evidence="1" type="ORF">BpHYR1_047379</name>
</gene>
<dbReference type="EMBL" id="REGN01005149">
    <property type="protein sequence ID" value="RNA14623.1"/>
    <property type="molecule type" value="Genomic_DNA"/>
</dbReference>
<keyword evidence="2" id="KW-1185">Reference proteome</keyword>
<protein>
    <submittedName>
        <fullName evidence="1">Uncharacterized protein</fullName>
    </submittedName>
</protein>
<evidence type="ECO:0000313" key="1">
    <source>
        <dbReference type="EMBL" id="RNA14623.1"/>
    </source>
</evidence>
<dbReference type="Proteomes" id="UP000276133">
    <property type="component" value="Unassembled WGS sequence"/>
</dbReference>
<proteinExistence type="predicted"/>
<name>A0A3M7QTK7_BRAPC</name>